<proteinExistence type="predicted"/>
<sequence>GTSSKQTRSSRYFQQPVIEAENLNSIQQQQEDILESSTAREDIPESNSLLTEVMDDHVAVLHQEDIGGEGNLTDTDAIDPLENDDVQEPGGICRFIFKNKSFLTLVPSSLSMGRGWEDLCGTD</sequence>
<dbReference type="AlphaFoldDB" id="A0ABD3ABT7"/>
<protein>
    <submittedName>
        <fullName evidence="2">Uncharacterized protein</fullName>
    </submittedName>
</protein>
<feature type="region of interest" description="Disordered" evidence="1">
    <location>
        <begin position="64"/>
        <end position="85"/>
    </location>
</feature>
<evidence type="ECO:0000256" key="1">
    <source>
        <dbReference type="SAM" id="MobiDB-lite"/>
    </source>
</evidence>
<dbReference type="Proteomes" id="UP001630127">
    <property type="component" value="Unassembled WGS sequence"/>
</dbReference>
<gene>
    <name evidence="2" type="ORF">ACH5RR_008504</name>
</gene>
<dbReference type="EMBL" id="JBJUIK010000004">
    <property type="protein sequence ID" value="KAL3529182.1"/>
    <property type="molecule type" value="Genomic_DNA"/>
</dbReference>
<name>A0ABD3ABT7_9GENT</name>
<reference evidence="2 3" key="1">
    <citation type="submission" date="2024-11" db="EMBL/GenBank/DDBJ databases">
        <title>A near-complete genome assembly of Cinchona calisaya.</title>
        <authorList>
            <person name="Lian D.C."/>
            <person name="Zhao X.W."/>
            <person name="Wei L."/>
        </authorList>
    </citation>
    <scope>NUCLEOTIDE SEQUENCE [LARGE SCALE GENOMIC DNA]</scope>
    <source>
        <tissue evidence="2">Nenye</tissue>
    </source>
</reference>
<evidence type="ECO:0000313" key="2">
    <source>
        <dbReference type="EMBL" id="KAL3529182.1"/>
    </source>
</evidence>
<comment type="caution">
    <text evidence="2">The sequence shown here is derived from an EMBL/GenBank/DDBJ whole genome shotgun (WGS) entry which is preliminary data.</text>
</comment>
<evidence type="ECO:0000313" key="3">
    <source>
        <dbReference type="Proteomes" id="UP001630127"/>
    </source>
</evidence>
<accession>A0ABD3ABT7</accession>
<keyword evidence="3" id="KW-1185">Reference proteome</keyword>
<feature type="non-terminal residue" evidence="2">
    <location>
        <position position="1"/>
    </location>
</feature>
<organism evidence="2 3">
    <name type="scientific">Cinchona calisaya</name>
    <dbReference type="NCBI Taxonomy" id="153742"/>
    <lineage>
        <taxon>Eukaryota</taxon>
        <taxon>Viridiplantae</taxon>
        <taxon>Streptophyta</taxon>
        <taxon>Embryophyta</taxon>
        <taxon>Tracheophyta</taxon>
        <taxon>Spermatophyta</taxon>
        <taxon>Magnoliopsida</taxon>
        <taxon>eudicotyledons</taxon>
        <taxon>Gunneridae</taxon>
        <taxon>Pentapetalae</taxon>
        <taxon>asterids</taxon>
        <taxon>lamiids</taxon>
        <taxon>Gentianales</taxon>
        <taxon>Rubiaceae</taxon>
        <taxon>Cinchonoideae</taxon>
        <taxon>Cinchoneae</taxon>
        <taxon>Cinchona</taxon>
    </lineage>
</organism>
<feature type="compositionally biased region" description="Acidic residues" evidence="1">
    <location>
        <begin position="76"/>
        <end position="85"/>
    </location>
</feature>